<organism evidence="4 5">
    <name type="scientific">Acorus gramineus</name>
    <name type="common">Dwarf sweet flag</name>
    <dbReference type="NCBI Taxonomy" id="55184"/>
    <lineage>
        <taxon>Eukaryota</taxon>
        <taxon>Viridiplantae</taxon>
        <taxon>Streptophyta</taxon>
        <taxon>Embryophyta</taxon>
        <taxon>Tracheophyta</taxon>
        <taxon>Spermatophyta</taxon>
        <taxon>Magnoliopsida</taxon>
        <taxon>Liliopsida</taxon>
        <taxon>Acoraceae</taxon>
        <taxon>Acorus</taxon>
    </lineage>
</organism>
<reference evidence="4" key="2">
    <citation type="submission" date="2023-06" db="EMBL/GenBank/DDBJ databases">
        <authorList>
            <person name="Ma L."/>
            <person name="Liu K.-W."/>
            <person name="Li Z."/>
            <person name="Hsiao Y.-Y."/>
            <person name="Qi Y."/>
            <person name="Fu T."/>
            <person name="Tang G."/>
            <person name="Zhang D."/>
            <person name="Sun W.-H."/>
            <person name="Liu D.-K."/>
            <person name="Li Y."/>
            <person name="Chen G.-Z."/>
            <person name="Liu X.-D."/>
            <person name="Liao X.-Y."/>
            <person name="Jiang Y.-T."/>
            <person name="Yu X."/>
            <person name="Hao Y."/>
            <person name="Huang J."/>
            <person name="Zhao X.-W."/>
            <person name="Ke S."/>
            <person name="Chen Y.-Y."/>
            <person name="Wu W.-L."/>
            <person name="Hsu J.-L."/>
            <person name="Lin Y.-F."/>
            <person name="Huang M.-D."/>
            <person name="Li C.-Y."/>
            <person name="Huang L."/>
            <person name="Wang Z.-W."/>
            <person name="Zhao X."/>
            <person name="Zhong W.-Y."/>
            <person name="Peng D.-H."/>
            <person name="Ahmad S."/>
            <person name="Lan S."/>
            <person name="Zhang J.-S."/>
            <person name="Tsai W.-C."/>
            <person name="Van De Peer Y."/>
            <person name="Liu Z.-J."/>
        </authorList>
    </citation>
    <scope>NUCLEOTIDE SEQUENCE</scope>
    <source>
        <strain evidence="4">SCP</strain>
        <tissue evidence="4">Leaves</tissue>
    </source>
</reference>
<feature type="region of interest" description="Disordered" evidence="1">
    <location>
        <begin position="376"/>
        <end position="395"/>
    </location>
</feature>
<keyword evidence="2" id="KW-1133">Transmembrane helix</keyword>
<dbReference type="InterPro" id="IPR011042">
    <property type="entry name" value="6-blade_b-propeller_TolB-like"/>
</dbReference>
<feature type="signal peptide" evidence="3">
    <location>
        <begin position="1"/>
        <end position="26"/>
    </location>
</feature>
<dbReference type="EMBL" id="JAUJYN010000006">
    <property type="protein sequence ID" value="KAK1269656.1"/>
    <property type="molecule type" value="Genomic_DNA"/>
</dbReference>
<proteinExistence type="predicted"/>
<reference evidence="4" key="1">
    <citation type="journal article" date="2023" name="Nat. Commun.">
        <title>Diploid and tetraploid genomes of Acorus and the evolution of monocots.</title>
        <authorList>
            <person name="Ma L."/>
            <person name="Liu K.W."/>
            <person name="Li Z."/>
            <person name="Hsiao Y.Y."/>
            <person name="Qi Y."/>
            <person name="Fu T."/>
            <person name="Tang G.D."/>
            <person name="Zhang D."/>
            <person name="Sun W.H."/>
            <person name="Liu D.K."/>
            <person name="Li Y."/>
            <person name="Chen G.Z."/>
            <person name="Liu X.D."/>
            <person name="Liao X.Y."/>
            <person name="Jiang Y.T."/>
            <person name="Yu X."/>
            <person name="Hao Y."/>
            <person name="Huang J."/>
            <person name="Zhao X.W."/>
            <person name="Ke S."/>
            <person name="Chen Y.Y."/>
            <person name="Wu W.L."/>
            <person name="Hsu J.L."/>
            <person name="Lin Y.F."/>
            <person name="Huang M.D."/>
            <person name="Li C.Y."/>
            <person name="Huang L."/>
            <person name="Wang Z.W."/>
            <person name="Zhao X."/>
            <person name="Zhong W.Y."/>
            <person name="Peng D.H."/>
            <person name="Ahmad S."/>
            <person name="Lan S."/>
            <person name="Zhang J.S."/>
            <person name="Tsai W.C."/>
            <person name="Van de Peer Y."/>
            <person name="Liu Z.J."/>
        </authorList>
    </citation>
    <scope>NUCLEOTIDE SEQUENCE</scope>
    <source>
        <strain evidence="4">SCP</strain>
    </source>
</reference>
<feature type="region of interest" description="Disordered" evidence="1">
    <location>
        <begin position="276"/>
        <end position="305"/>
    </location>
</feature>
<protein>
    <submittedName>
        <fullName evidence="4">Uncharacterized protein</fullName>
    </submittedName>
</protein>
<dbReference type="AlphaFoldDB" id="A0AAV9AZM5"/>
<dbReference type="Proteomes" id="UP001179952">
    <property type="component" value="Unassembled WGS sequence"/>
</dbReference>
<evidence type="ECO:0000256" key="3">
    <source>
        <dbReference type="SAM" id="SignalP"/>
    </source>
</evidence>
<keyword evidence="3" id="KW-0732">Signal</keyword>
<feature type="region of interest" description="Disordered" evidence="1">
    <location>
        <begin position="416"/>
        <end position="447"/>
    </location>
</feature>
<dbReference type="SUPFAM" id="SSF101898">
    <property type="entry name" value="NHL repeat"/>
    <property type="match status" value="1"/>
</dbReference>
<dbReference type="Gene3D" id="2.120.10.30">
    <property type="entry name" value="TolB, C-terminal domain"/>
    <property type="match status" value="1"/>
</dbReference>
<dbReference type="PANTHER" id="PTHR13833:SF78">
    <property type="entry name" value="POTASSIUM TRANSPORTER"/>
    <property type="match status" value="1"/>
</dbReference>
<sequence>MKKGTKGIALLLIPLILLCGFHSASAATAPAKLISGFLSNALSALLKWLWSLPTTSKTAISSNGRPVLKYESGYTVDTVFDGSKLGIEPFAVDVSQSGELLVLDSANSNIYRISLPLSKYSRPRLVAGSAEGYAGHVDGRPREARMNHPKGFTMDDRGNIYVADTVNMAIRKISDSGVTTIAGGKGGRGGGHVDGPSEDAKFSNDFDVVYIGSSCSLLVIDRGNQAIREIQLNFDDCAYQYGTGFPLGLAVLLAAGFFGYMLALLQRRVGGMVISSKNEPPRTPNKTNIPPPPYQKAMKPSVRPPLIPVEGESTREDDEEGLFTSLGRLFVSTGSTMTEILGGLVPTFRRKSHNHNQYQQQQQWKSNPWPAQESYVVPNEDEPPAIDTRAPTPRKTYPFMSKDVDKAHHFRHGRPFQSGWEGGPHHHQQVQQQTHHQQHQQRYYSSGPQTYYEKSCESTEEIVFGAVQEMDGRRGAVEIRPVNYDESFYDQSRGLRSRYNFMGYTHGY</sequence>
<evidence type="ECO:0000313" key="5">
    <source>
        <dbReference type="Proteomes" id="UP001179952"/>
    </source>
</evidence>
<evidence type="ECO:0000313" key="4">
    <source>
        <dbReference type="EMBL" id="KAK1269656.1"/>
    </source>
</evidence>
<name>A0AAV9AZM5_ACOGR</name>
<gene>
    <name evidence="4" type="ORF">QJS04_geneDACA006797</name>
</gene>
<evidence type="ECO:0000256" key="2">
    <source>
        <dbReference type="SAM" id="Phobius"/>
    </source>
</evidence>
<keyword evidence="2" id="KW-0812">Transmembrane</keyword>
<feature type="transmembrane region" description="Helical" evidence="2">
    <location>
        <begin position="245"/>
        <end position="265"/>
    </location>
</feature>
<dbReference type="PANTHER" id="PTHR13833">
    <property type="match status" value="1"/>
</dbReference>
<keyword evidence="2" id="KW-0472">Membrane</keyword>
<keyword evidence="5" id="KW-1185">Reference proteome</keyword>
<evidence type="ECO:0000256" key="1">
    <source>
        <dbReference type="SAM" id="MobiDB-lite"/>
    </source>
</evidence>
<comment type="caution">
    <text evidence="4">The sequence shown here is derived from an EMBL/GenBank/DDBJ whole genome shotgun (WGS) entry which is preliminary data.</text>
</comment>
<accession>A0AAV9AZM5</accession>
<feature type="chain" id="PRO_5044012565" evidence="3">
    <location>
        <begin position="27"/>
        <end position="508"/>
    </location>
</feature>